<feature type="region of interest" description="Disordered" evidence="9">
    <location>
        <begin position="46"/>
        <end position="82"/>
    </location>
</feature>
<evidence type="ECO:0000256" key="10">
    <source>
        <dbReference type="SAM" id="SignalP"/>
    </source>
</evidence>
<proteinExistence type="inferred from homology"/>
<dbReference type="InterPro" id="IPR001254">
    <property type="entry name" value="Trypsin_dom"/>
</dbReference>
<evidence type="ECO:0000256" key="2">
    <source>
        <dbReference type="ARBA" id="ARBA00022525"/>
    </source>
</evidence>
<dbReference type="InterPro" id="IPR043504">
    <property type="entry name" value="Peptidase_S1_PA_chymotrypsin"/>
</dbReference>
<evidence type="ECO:0000256" key="3">
    <source>
        <dbReference type="ARBA" id="ARBA00022588"/>
    </source>
</evidence>
<evidence type="ECO:0000256" key="9">
    <source>
        <dbReference type="SAM" id="MobiDB-lite"/>
    </source>
</evidence>
<accession>A0AAG5DLJ9</accession>
<evidence type="ECO:0000256" key="7">
    <source>
        <dbReference type="ARBA" id="ARBA00023180"/>
    </source>
</evidence>
<reference evidence="12" key="1">
    <citation type="submission" date="2024-04" db="UniProtKB">
        <authorList>
            <consortium name="EnsemblMetazoa"/>
        </authorList>
    </citation>
    <scope>IDENTIFICATION</scope>
    <source>
        <strain evidence="12">EBRO</strain>
    </source>
</reference>
<feature type="region of interest" description="Disordered" evidence="9">
    <location>
        <begin position="190"/>
        <end position="283"/>
    </location>
</feature>
<organism evidence="12 13">
    <name type="scientific">Anopheles atroparvus</name>
    <name type="common">European mosquito</name>
    <dbReference type="NCBI Taxonomy" id="41427"/>
    <lineage>
        <taxon>Eukaryota</taxon>
        <taxon>Metazoa</taxon>
        <taxon>Ecdysozoa</taxon>
        <taxon>Arthropoda</taxon>
        <taxon>Hexapoda</taxon>
        <taxon>Insecta</taxon>
        <taxon>Pterygota</taxon>
        <taxon>Neoptera</taxon>
        <taxon>Endopterygota</taxon>
        <taxon>Diptera</taxon>
        <taxon>Nematocera</taxon>
        <taxon>Culicoidea</taxon>
        <taxon>Culicidae</taxon>
        <taxon>Anophelinae</taxon>
        <taxon>Anopheles</taxon>
    </lineage>
</organism>
<keyword evidence="13" id="KW-1185">Reference proteome</keyword>
<feature type="signal peptide" evidence="10">
    <location>
        <begin position="1"/>
        <end position="22"/>
    </location>
</feature>
<protein>
    <recommendedName>
        <fullName evidence="11">Peptidase S1 domain-containing protein</fullName>
    </recommendedName>
</protein>
<evidence type="ECO:0000256" key="4">
    <source>
        <dbReference type="ARBA" id="ARBA00022729"/>
    </source>
</evidence>
<dbReference type="GO" id="GO:0045087">
    <property type="term" value="P:innate immune response"/>
    <property type="evidence" value="ECO:0007669"/>
    <property type="project" value="UniProtKB-KW"/>
</dbReference>
<dbReference type="PANTHER" id="PTHR24256">
    <property type="entry name" value="TRYPTASE-RELATED"/>
    <property type="match status" value="1"/>
</dbReference>
<evidence type="ECO:0000256" key="5">
    <source>
        <dbReference type="ARBA" id="ARBA00022859"/>
    </source>
</evidence>
<sequence>MQISATIMRLVVVLSVLVQIYADTVSGPVPLAVTVSVGTQSPLAAGRIASERTPGRSMAPLEPGAVGPAPERRPSGQAGFRSERNVYRTKLSKLRLILLADMLNEIPPPQLELITCLANSSTLNVTTKHCDCEAYSCKDLLASSTPSPFNLIQPKRKIHTSCREHCCRKKKFNRSIDPAALENVVVSSLTSSSSPASSSSSSLSPSAAATSSRQRYNTVTITSPAHRSPSVSTLAAGSSHSNRLEAVESTYRRPTGPPSSGSVRDHRDRTVTAGRESCSNDGTDQISISNNRTIIPWLYRVGLIETKHPLCVGALIHPSLILTTAVCVINKTPEKLLVWNGAGSDGADSGGTSVSRIILPEQYATTFQRLENNVALLVLGSAASPKDKQPPPGWHESPTDTPVSIGTGPLRAWTVSARDGAGDTHSTTPAEEPEWRRRLRNRAKTELFERTQRKRTPVPAFICLSSIIDQTRPDRASYGCRTVSFSRQKLPDESGRSTGTPPPSERPNEGTNYVTTNISIFPATECRPEHQEYLQHDGNLCAGYGAARNRSIDVEYSGSPLICDELQHDGKVHRTVRGLLTWSTDINHAPHLFTNLTTYRPWIEREIERLQAAAEPQRPVSPPSGPIILRSVPYAQPRVPSVLYG</sequence>
<dbReference type="SMART" id="SM00020">
    <property type="entry name" value="Tryp_SPc"/>
    <property type="match status" value="1"/>
</dbReference>
<keyword evidence="5" id="KW-0391">Immunity</keyword>
<dbReference type="GO" id="GO:0005576">
    <property type="term" value="C:extracellular region"/>
    <property type="evidence" value="ECO:0007669"/>
    <property type="project" value="UniProtKB-SubCell"/>
</dbReference>
<dbReference type="EnsemblMetazoa" id="ENSAATROPT012711">
    <property type="protein sequence ID" value="ENSAATROPP011538"/>
    <property type="gene ID" value="ENSAATROPG010342"/>
</dbReference>
<evidence type="ECO:0000256" key="8">
    <source>
        <dbReference type="ARBA" id="ARBA00024195"/>
    </source>
</evidence>
<dbReference type="Gene3D" id="2.40.10.10">
    <property type="entry name" value="Trypsin-like serine proteases"/>
    <property type="match status" value="2"/>
</dbReference>
<comment type="subcellular location">
    <subcellularLocation>
        <location evidence="1">Secreted</location>
    </subcellularLocation>
</comment>
<dbReference type="AlphaFoldDB" id="A0AAG5DLJ9"/>
<dbReference type="Pfam" id="PF00089">
    <property type="entry name" value="Trypsin"/>
    <property type="match status" value="1"/>
</dbReference>
<dbReference type="PROSITE" id="PS50240">
    <property type="entry name" value="TRYPSIN_DOM"/>
    <property type="match status" value="1"/>
</dbReference>
<feature type="region of interest" description="Disordered" evidence="9">
    <location>
        <begin position="487"/>
        <end position="512"/>
    </location>
</feature>
<evidence type="ECO:0000313" key="12">
    <source>
        <dbReference type="EnsemblMetazoa" id="ENSAATROPP011538"/>
    </source>
</evidence>
<dbReference type="GO" id="GO:0006508">
    <property type="term" value="P:proteolysis"/>
    <property type="evidence" value="ECO:0007669"/>
    <property type="project" value="InterPro"/>
</dbReference>
<evidence type="ECO:0000256" key="6">
    <source>
        <dbReference type="ARBA" id="ARBA00023157"/>
    </source>
</evidence>
<feature type="compositionally biased region" description="Polar residues" evidence="9">
    <location>
        <begin position="213"/>
        <end position="241"/>
    </location>
</feature>
<dbReference type="InterPro" id="IPR009003">
    <property type="entry name" value="Peptidase_S1_PA"/>
</dbReference>
<evidence type="ECO:0000313" key="13">
    <source>
        <dbReference type="Proteomes" id="UP000075880"/>
    </source>
</evidence>
<feature type="compositionally biased region" description="Low complexity" evidence="9">
    <location>
        <begin position="190"/>
        <end position="212"/>
    </location>
</feature>
<keyword evidence="4 10" id="KW-0732">Signal</keyword>
<dbReference type="GO" id="GO:0004252">
    <property type="term" value="F:serine-type endopeptidase activity"/>
    <property type="evidence" value="ECO:0007669"/>
    <property type="project" value="InterPro"/>
</dbReference>
<evidence type="ECO:0000256" key="1">
    <source>
        <dbReference type="ARBA" id="ARBA00004613"/>
    </source>
</evidence>
<feature type="chain" id="PRO_5042620253" description="Peptidase S1 domain-containing protein" evidence="10">
    <location>
        <begin position="23"/>
        <end position="645"/>
    </location>
</feature>
<keyword evidence="3" id="KW-0399">Innate immunity</keyword>
<dbReference type="InterPro" id="IPR051487">
    <property type="entry name" value="Ser/Thr_Proteases_Immune/Dev"/>
</dbReference>
<comment type="similarity">
    <text evidence="8">Belongs to the peptidase S1 family. CLIP subfamily.</text>
</comment>
<feature type="region of interest" description="Disordered" evidence="9">
    <location>
        <begin position="384"/>
        <end position="406"/>
    </location>
</feature>
<dbReference type="Proteomes" id="UP000075880">
    <property type="component" value="Unassembled WGS sequence"/>
</dbReference>
<evidence type="ECO:0000259" key="11">
    <source>
        <dbReference type="PROSITE" id="PS50240"/>
    </source>
</evidence>
<feature type="domain" description="Peptidase S1" evidence="11">
    <location>
        <begin position="271"/>
        <end position="608"/>
    </location>
</feature>
<name>A0AAG5DLJ9_ANOAO</name>
<keyword evidence="2" id="KW-0964">Secreted</keyword>
<dbReference type="SUPFAM" id="SSF50494">
    <property type="entry name" value="Trypsin-like serine proteases"/>
    <property type="match status" value="1"/>
</dbReference>
<keyword evidence="6" id="KW-1015">Disulfide bond</keyword>
<keyword evidence="7" id="KW-0325">Glycoprotein</keyword>